<evidence type="ECO:0000259" key="2">
    <source>
        <dbReference type="Pfam" id="PF12697"/>
    </source>
</evidence>
<evidence type="ECO:0000256" key="1">
    <source>
        <dbReference type="ARBA" id="ARBA00022801"/>
    </source>
</evidence>
<dbReference type="GO" id="GO:0009694">
    <property type="term" value="P:jasmonic acid metabolic process"/>
    <property type="evidence" value="ECO:0007669"/>
    <property type="project" value="TreeGrafter"/>
</dbReference>
<comment type="caution">
    <text evidence="3">The sequence shown here is derived from an EMBL/GenBank/DDBJ whole genome shotgun (WGS) entry which is preliminary data.</text>
</comment>
<dbReference type="InterPro" id="IPR045889">
    <property type="entry name" value="MES/HNL"/>
</dbReference>
<dbReference type="PANTHER" id="PTHR10992:SF1083">
    <property type="entry name" value="METHYLESTERASE 1"/>
    <property type="match status" value="1"/>
</dbReference>
<organism evidence="3 4">
    <name type="scientific">Dillenia turbinata</name>
    <dbReference type="NCBI Taxonomy" id="194707"/>
    <lineage>
        <taxon>Eukaryota</taxon>
        <taxon>Viridiplantae</taxon>
        <taxon>Streptophyta</taxon>
        <taxon>Embryophyta</taxon>
        <taxon>Tracheophyta</taxon>
        <taxon>Spermatophyta</taxon>
        <taxon>Magnoliopsida</taxon>
        <taxon>eudicotyledons</taxon>
        <taxon>Gunneridae</taxon>
        <taxon>Pentapetalae</taxon>
        <taxon>Dilleniales</taxon>
        <taxon>Dilleniaceae</taxon>
        <taxon>Dillenia</taxon>
    </lineage>
</organism>
<evidence type="ECO:0000313" key="4">
    <source>
        <dbReference type="Proteomes" id="UP001370490"/>
    </source>
</evidence>
<dbReference type="GO" id="GO:0080031">
    <property type="term" value="F:methyl salicylate esterase activity"/>
    <property type="evidence" value="ECO:0007669"/>
    <property type="project" value="TreeGrafter"/>
</dbReference>
<dbReference type="PANTHER" id="PTHR10992">
    <property type="entry name" value="METHYLESTERASE FAMILY MEMBER"/>
    <property type="match status" value="1"/>
</dbReference>
<dbReference type="InterPro" id="IPR000073">
    <property type="entry name" value="AB_hydrolase_1"/>
</dbReference>
<feature type="non-terminal residue" evidence="3">
    <location>
        <position position="1"/>
    </location>
</feature>
<sequence length="236" mass="26096">HHHFVLVHGLGLGAWSWCKIKPRLQSVGHKVTILDLAGSGIDTRTIEEIHKFSQYNEALMKIMASIPPSEKVILVGHSLGGMNIAFAMEMFPKIVSAAQLQLYPPDYLDTRFKPYGNPSENLTSTLYGPKFLSTQLYQLSPVEELTLATTLVRPGSTFTTDLSKAMKFTKNGYGSVPKVCIVSAEDKAIATKYQYWMIKKSGVKEVKVIPGADHMAMFSRPLQVAGFLLEVAAKYS</sequence>
<dbReference type="Proteomes" id="UP001370490">
    <property type="component" value="Unassembled WGS sequence"/>
</dbReference>
<dbReference type="GO" id="GO:0080030">
    <property type="term" value="F:methyl indole-3-acetate esterase activity"/>
    <property type="evidence" value="ECO:0007669"/>
    <property type="project" value="TreeGrafter"/>
</dbReference>
<feature type="domain" description="AB hydrolase-1" evidence="2">
    <location>
        <begin position="4"/>
        <end position="225"/>
    </location>
</feature>
<dbReference type="EMBL" id="JBAMMX010000017">
    <property type="protein sequence ID" value="KAK6924101.1"/>
    <property type="molecule type" value="Genomic_DNA"/>
</dbReference>
<dbReference type="GO" id="GO:0009696">
    <property type="term" value="P:salicylic acid metabolic process"/>
    <property type="evidence" value="ECO:0007669"/>
    <property type="project" value="TreeGrafter"/>
</dbReference>
<reference evidence="3 4" key="1">
    <citation type="submission" date="2023-12" db="EMBL/GenBank/DDBJ databases">
        <title>A high-quality genome assembly for Dillenia turbinata (Dilleniales).</title>
        <authorList>
            <person name="Chanderbali A."/>
        </authorList>
    </citation>
    <scope>NUCLEOTIDE SEQUENCE [LARGE SCALE GENOMIC DNA]</scope>
    <source>
        <strain evidence="3">LSX21</strain>
        <tissue evidence="3">Leaf</tissue>
    </source>
</reference>
<dbReference type="Pfam" id="PF12697">
    <property type="entry name" value="Abhydrolase_6"/>
    <property type="match status" value="1"/>
</dbReference>
<protein>
    <submittedName>
        <fullName evidence="3">Alpha/beta hydrolase fold-1</fullName>
    </submittedName>
</protein>
<dbReference type="GO" id="GO:0080032">
    <property type="term" value="F:methyl jasmonate esterase activity"/>
    <property type="evidence" value="ECO:0007669"/>
    <property type="project" value="TreeGrafter"/>
</dbReference>
<evidence type="ECO:0000313" key="3">
    <source>
        <dbReference type="EMBL" id="KAK6924101.1"/>
    </source>
</evidence>
<dbReference type="Gene3D" id="3.40.50.1820">
    <property type="entry name" value="alpha/beta hydrolase"/>
    <property type="match status" value="2"/>
</dbReference>
<keyword evidence="1 3" id="KW-0378">Hydrolase</keyword>
<accession>A0AAN8V621</accession>
<dbReference type="AlphaFoldDB" id="A0AAN8V621"/>
<keyword evidence="4" id="KW-1185">Reference proteome</keyword>
<gene>
    <name evidence="3" type="ORF">RJ641_010301</name>
</gene>
<proteinExistence type="predicted"/>
<dbReference type="InterPro" id="IPR029058">
    <property type="entry name" value="AB_hydrolase_fold"/>
</dbReference>
<dbReference type="SUPFAM" id="SSF53474">
    <property type="entry name" value="alpha/beta-Hydrolases"/>
    <property type="match status" value="1"/>
</dbReference>
<name>A0AAN8V621_9MAGN</name>